<comment type="caution">
    <text evidence="1">The sequence shown here is derived from an EMBL/GenBank/DDBJ whole genome shotgun (WGS) entry which is preliminary data.</text>
</comment>
<dbReference type="PRINTS" id="PR00834">
    <property type="entry name" value="PROTEASES2C"/>
</dbReference>
<dbReference type="GO" id="GO:0008233">
    <property type="term" value="F:peptidase activity"/>
    <property type="evidence" value="ECO:0007669"/>
    <property type="project" value="UniProtKB-KW"/>
</dbReference>
<name>A0ABV0EFS0_9BURK</name>
<dbReference type="InterPro" id="IPR043504">
    <property type="entry name" value="Peptidase_S1_PA_chymotrypsin"/>
</dbReference>
<organism evidence="1 2">
    <name type="scientific">Thiobacter aerophilum</name>
    <dbReference type="NCBI Taxonomy" id="3121275"/>
    <lineage>
        <taxon>Bacteria</taxon>
        <taxon>Pseudomonadati</taxon>
        <taxon>Pseudomonadota</taxon>
        <taxon>Betaproteobacteria</taxon>
        <taxon>Burkholderiales</taxon>
        <taxon>Thiobacteraceae</taxon>
        <taxon>Thiobacter</taxon>
    </lineage>
</organism>
<proteinExistence type="predicted"/>
<keyword evidence="1" id="KW-0645">Protease</keyword>
<dbReference type="PANTHER" id="PTHR43019">
    <property type="entry name" value="SERINE ENDOPROTEASE DEGS"/>
    <property type="match status" value="1"/>
</dbReference>
<evidence type="ECO:0000313" key="2">
    <source>
        <dbReference type="Proteomes" id="UP001482231"/>
    </source>
</evidence>
<dbReference type="InterPro" id="IPR001940">
    <property type="entry name" value="Peptidase_S1C"/>
</dbReference>
<dbReference type="GO" id="GO:0006508">
    <property type="term" value="P:proteolysis"/>
    <property type="evidence" value="ECO:0007669"/>
    <property type="project" value="UniProtKB-KW"/>
</dbReference>
<gene>
    <name evidence="1" type="ORF">V6E02_09165</name>
</gene>
<dbReference type="PANTHER" id="PTHR43019:SF23">
    <property type="entry name" value="PROTEASE DO-LIKE 5, CHLOROPLASTIC"/>
    <property type="match status" value="1"/>
</dbReference>
<dbReference type="Proteomes" id="UP001482231">
    <property type="component" value="Unassembled WGS sequence"/>
</dbReference>
<sequence>MRLTPRAGLLFLLLLLIPALVPVRAQTQQIFSRYQDRVVQVRILESSSGAKAGVGSGFVVSATGLIVTNYHVIADLIHKPELYRGEVLTATGLLAPLRLVNFDVVHDLALVASDIAFPRHMTLATGPVAIGERLYSIGTPLDLGFTIVEGTYNGLLAHSLYEKVHFTGSINPGMSGGPAVLADGRVVGVNVATAGNQVSFLVPARYVRELLARTPRTEALDPEAARALLRRDLIANQARYMEQLLGRPLTTTRLGDYRVPGHVAPFLRCWGDAERDPTYVYEQVTQQCSSEDNIYLSRTQQTGTVHFQHVFLAGRNINRFRFYALYQAQFNQPYEKIPAEREDVSRFACHTDFVHHGGLDFKAALCLRRYKKLPGLYDAVLRAATLDQNTRGMVTTAVLAGVSADNARRFARHYLESFAKEKRPWNR</sequence>
<keyword evidence="1" id="KW-0378">Hydrolase</keyword>
<dbReference type="EMBL" id="JBAJEX010000007">
    <property type="protein sequence ID" value="MEO1767381.1"/>
    <property type="molecule type" value="Genomic_DNA"/>
</dbReference>
<protein>
    <submittedName>
        <fullName evidence="1">Serine protease</fullName>
    </submittedName>
</protein>
<dbReference type="RefSeq" id="WP_347308493.1">
    <property type="nucleotide sequence ID" value="NZ_JBAJEX010000007.1"/>
</dbReference>
<evidence type="ECO:0000313" key="1">
    <source>
        <dbReference type="EMBL" id="MEO1767381.1"/>
    </source>
</evidence>
<accession>A0ABV0EFS0</accession>
<dbReference type="SUPFAM" id="SSF50494">
    <property type="entry name" value="Trypsin-like serine proteases"/>
    <property type="match status" value="1"/>
</dbReference>
<reference evidence="1 2" key="1">
    <citation type="submission" date="2024-02" db="EMBL/GenBank/DDBJ databases">
        <title>New thermophilic sulfur-oxidizing bacteria from a hot springs of the Uzon caldera (Kamchatka, Russia).</title>
        <authorList>
            <person name="Dukat A.M."/>
            <person name="Elcheninov A.G."/>
            <person name="Frolov E.N."/>
        </authorList>
    </citation>
    <scope>NUCLEOTIDE SEQUENCE [LARGE SCALE GENOMIC DNA]</scope>
    <source>
        <strain evidence="1 2">AK1</strain>
    </source>
</reference>
<dbReference type="Gene3D" id="2.40.10.10">
    <property type="entry name" value="Trypsin-like serine proteases"/>
    <property type="match status" value="2"/>
</dbReference>
<dbReference type="Pfam" id="PF13365">
    <property type="entry name" value="Trypsin_2"/>
    <property type="match status" value="1"/>
</dbReference>
<keyword evidence="2" id="KW-1185">Reference proteome</keyword>
<dbReference type="InterPro" id="IPR009003">
    <property type="entry name" value="Peptidase_S1_PA"/>
</dbReference>